<dbReference type="RefSeq" id="WP_076400670.1">
    <property type="nucleotide sequence ID" value="NZ_FTOA01000004.1"/>
</dbReference>
<evidence type="ECO:0000259" key="4">
    <source>
        <dbReference type="PROSITE" id="PS50956"/>
    </source>
</evidence>
<evidence type="ECO:0000256" key="3">
    <source>
        <dbReference type="ARBA" id="ARBA00023163"/>
    </source>
</evidence>
<dbReference type="PROSITE" id="PS50956">
    <property type="entry name" value="HTH_ASNC_2"/>
    <property type="match status" value="1"/>
</dbReference>
<dbReference type="GO" id="GO:0005829">
    <property type="term" value="C:cytosol"/>
    <property type="evidence" value="ECO:0007669"/>
    <property type="project" value="TreeGrafter"/>
</dbReference>
<evidence type="ECO:0000313" key="6">
    <source>
        <dbReference type="Proteomes" id="UP000185678"/>
    </source>
</evidence>
<keyword evidence="3" id="KW-0804">Transcription</keyword>
<dbReference type="GO" id="GO:0043200">
    <property type="term" value="P:response to amino acid"/>
    <property type="evidence" value="ECO:0007669"/>
    <property type="project" value="TreeGrafter"/>
</dbReference>
<dbReference type="OrthoDB" id="9813313at2"/>
<dbReference type="SUPFAM" id="SSF46785">
    <property type="entry name" value="Winged helix' DNA-binding domain"/>
    <property type="match status" value="1"/>
</dbReference>
<dbReference type="Pfam" id="PF01037">
    <property type="entry name" value="AsnC_trans_reg"/>
    <property type="match status" value="1"/>
</dbReference>
<dbReference type="EMBL" id="FTOA01000004">
    <property type="protein sequence ID" value="SIS87381.1"/>
    <property type="molecule type" value="Genomic_DNA"/>
</dbReference>
<evidence type="ECO:0000256" key="1">
    <source>
        <dbReference type="ARBA" id="ARBA00023015"/>
    </source>
</evidence>
<dbReference type="InterPro" id="IPR000485">
    <property type="entry name" value="AsnC-type_HTH_dom"/>
</dbReference>
<dbReference type="PROSITE" id="PS00519">
    <property type="entry name" value="HTH_ASNC_1"/>
    <property type="match status" value="1"/>
</dbReference>
<dbReference type="InterPro" id="IPR019887">
    <property type="entry name" value="Tscrpt_reg_AsnC/Lrp_C"/>
</dbReference>
<dbReference type="SUPFAM" id="SSF54909">
    <property type="entry name" value="Dimeric alpha+beta barrel"/>
    <property type="match status" value="1"/>
</dbReference>
<sequence>MANRQFLEPVDHRLLAELQANAEITNAALAEKVGLSPSSCLRRVQRLKEDGIILRTVALVDGEKVGQGLRAMVEVMLDHHGGPQRRDFVARVRQEQAVLSAWAVTGEPDVVLILSLRDMKDYQRLCERLFTNDANVIRFRSHFVMDSYKDETALPTAG</sequence>
<name>A0A1N7MN52_9PROT</name>
<keyword evidence="6" id="KW-1185">Reference proteome</keyword>
<dbReference type="InterPro" id="IPR036388">
    <property type="entry name" value="WH-like_DNA-bd_sf"/>
</dbReference>
<gene>
    <name evidence="5" type="ORF">SAMN05421779_104229</name>
</gene>
<evidence type="ECO:0000256" key="2">
    <source>
        <dbReference type="ARBA" id="ARBA00023125"/>
    </source>
</evidence>
<dbReference type="Pfam" id="PF13412">
    <property type="entry name" value="HTH_24"/>
    <property type="match status" value="1"/>
</dbReference>
<dbReference type="Gene3D" id="3.30.70.920">
    <property type="match status" value="1"/>
</dbReference>
<evidence type="ECO:0000313" key="5">
    <source>
        <dbReference type="EMBL" id="SIS87381.1"/>
    </source>
</evidence>
<dbReference type="PANTHER" id="PTHR30154:SF34">
    <property type="entry name" value="TRANSCRIPTIONAL REGULATOR AZLB"/>
    <property type="match status" value="1"/>
</dbReference>
<protein>
    <submittedName>
        <fullName evidence="5">Transcriptional regulator, AsnC family</fullName>
    </submittedName>
</protein>
<dbReference type="Proteomes" id="UP000185678">
    <property type="component" value="Unassembled WGS sequence"/>
</dbReference>
<dbReference type="Gene3D" id="1.10.10.10">
    <property type="entry name" value="Winged helix-like DNA-binding domain superfamily/Winged helix DNA-binding domain"/>
    <property type="match status" value="1"/>
</dbReference>
<dbReference type="PRINTS" id="PR00033">
    <property type="entry name" value="HTHASNC"/>
</dbReference>
<organism evidence="5 6">
    <name type="scientific">Insolitispirillum peregrinum</name>
    <dbReference type="NCBI Taxonomy" id="80876"/>
    <lineage>
        <taxon>Bacteria</taxon>
        <taxon>Pseudomonadati</taxon>
        <taxon>Pseudomonadota</taxon>
        <taxon>Alphaproteobacteria</taxon>
        <taxon>Rhodospirillales</taxon>
        <taxon>Novispirillaceae</taxon>
        <taxon>Insolitispirillum</taxon>
    </lineage>
</organism>
<dbReference type="STRING" id="80876.SAMN05421779_104229"/>
<dbReference type="PANTHER" id="PTHR30154">
    <property type="entry name" value="LEUCINE-RESPONSIVE REGULATORY PROTEIN"/>
    <property type="match status" value="1"/>
</dbReference>
<keyword evidence="1" id="KW-0805">Transcription regulation</keyword>
<dbReference type="SMART" id="SM00344">
    <property type="entry name" value="HTH_ASNC"/>
    <property type="match status" value="1"/>
</dbReference>
<accession>A0A1N7MN52</accession>
<feature type="domain" description="HTH asnC-type" evidence="4">
    <location>
        <begin position="7"/>
        <end position="68"/>
    </location>
</feature>
<dbReference type="InterPro" id="IPR036390">
    <property type="entry name" value="WH_DNA-bd_sf"/>
</dbReference>
<keyword evidence="2" id="KW-0238">DNA-binding</keyword>
<proteinExistence type="predicted"/>
<dbReference type="InterPro" id="IPR019888">
    <property type="entry name" value="Tscrpt_reg_AsnC-like"/>
</dbReference>
<dbReference type="InterPro" id="IPR011008">
    <property type="entry name" value="Dimeric_a/b-barrel"/>
</dbReference>
<dbReference type="AlphaFoldDB" id="A0A1N7MN52"/>
<dbReference type="GO" id="GO:0043565">
    <property type="term" value="F:sequence-specific DNA binding"/>
    <property type="evidence" value="ECO:0007669"/>
    <property type="project" value="InterPro"/>
</dbReference>
<dbReference type="InterPro" id="IPR019885">
    <property type="entry name" value="Tscrpt_reg_HTH_AsnC-type_CS"/>
</dbReference>
<reference evidence="5 6" key="1">
    <citation type="submission" date="2017-01" db="EMBL/GenBank/DDBJ databases">
        <authorList>
            <person name="Mah S.A."/>
            <person name="Swanson W.J."/>
            <person name="Moy G.W."/>
            <person name="Vacquier V.D."/>
        </authorList>
    </citation>
    <scope>NUCLEOTIDE SEQUENCE [LARGE SCALE GENOMIC DNA]</scope>
    <source>
        <strain evidence="5 6">DSM 11589</strain>
    </source>
</reference>